<dbReference type="EnsemblPlants" id="MELO3C034555.2.1">
    <property type="protein sequence ID" value="MELO3C034555.2.1"/>
    <property type="gene ID" value="MELO3C034555.2"/>
</dbReference>
<name>A0A9I9EJD9_CUCME</name>
<protein>
    <submittedName>
        <fullName evidence="1">Uncharacterized protein</fullName>
    </submittedName>
</protein>
<dbReference type="AlphaFoldDB" id="A0A9I9EJD9"/>
<proteinExistence type="predicted"/>
<organism evidence="1">
    <name type="scientific">Cucumis melo</name>
    <name type="common">Muskmelon</name>
    <dbReference type="NCBI Taxonomy" id="3656"/>
    <lineage>
        <taxon>Eukaryota</taxon>
        <taxon>Viridiplantae</taxon>
        <taxon>Streptophyta</taxon>
        <taxon>Embryophyta</taxon>
        <taxon>Tracheophyta</taxon>
        <taxon>Spermatophyta</taxon>
        <taxon>Magnoliopsida</taxon>
        <taxon>eudicotyledons</taxon>
        <taxon>Gunneridae</taxon>
        <taxon>Pentapetalae</taxon>
        <taxon>rosids</taxon>
        <taxon>fabids</taxon>
        <taxon>Cucurbitales</taxon>
        <taxon>Cucurbitaceae</taxon>
        <taxon>Benincaseae</taxon>
        <taxon>Cucumis</taxon>
    </lineage>
</organism>
<evidence type="ECO:0000313" key="1">
    <source>
        <dbReference type="EnsemblPlants" id="MELO3C034555.2.1"/>
    </source>
</evidence>
<accession>A0A9I9EJD9</accession>
<sequence>MKSSLKEKFTALSRVYTACYWTIVNDLDSRGIAIQYYLLGFNGIWHVTNWKHESELLPTLCGKKKKVFK</sequence>
<dbReference type="Gramene" id="MELO3C034555.2.1">
    <property type="protein sequence ID" value="MELO3C034555.2.1"/>
    <property type="gene ID" value="MELO3C034555.2"/>
</dbReference>
<reference evidence="1" key="1">
    <citation type="submission" date="2023-03" db="UniProtKB">
        <authorList>
            <consortium name="EnsemblPlants"/>
        </authorList>
    </citation>
    <scope>IDENTIFICATION</scope>
</reference>